<dbReference type="RefSeq" id="WP_270055251.1">
    <property type="nucleotide sequence ID" value="NZ_CP115149.1"/>
</dbReference>
<dbReference type="PANTHER" id="PTHR20836">
    <property type="entry name" value="DIHYDRODIPICOLINATE REDUCTASE"/>
    <property type="match status" value="1"/>
</dbReference>
<evidence type="ECO:0000256" key="1">
    <source>
        <dbReference type="ARBA" id="ARBA00006642"/>
    </source>
</evidence>
<keyword evidence="6" id="KW-0560">Oxidoreductase</keyword>
<dbReference type="Pfam" id="PF01113">
    <property type="entry name" value="DapB_N"/>
    <property type="match status" value="1"/>
</dbReference>
<evidence type="ECO:0000256" key="7">
    <source>
        <dbReference type="ARBA" id="ARBA00023027"/>
    </source>
</evidence>
<dbReference type="Proteomes" id="UP001212803">
    <property type="component" value="Chromosome"/>
</dbReference>
<keyword evidence="2" id="KW-0963">Cytoplasm</keyword>
<dbReference type="EC" id="1.17.1.8" evidence="10"/>
<dbReference type="EMBL" id="CP115149">
    <property type="protein sequence ID" value="WBL34722.1"/>
    <property type="molecule type" value="Genomic_DNA"/>
</dbReference>
<dbReference type="Pfam" id="PF05173">
    <property type="entry name" value="DapB_C"/>
    <property type="match status" value="1"/>
</dbReference>
<evidence type="ECO:0000256" key="3">
    <source>
        <dbReference type="ARBA" id="ARBA00022605"/>
    </source>
</evidence>
<dbReference type="InterPro" id="IPR022663">
    <property type="entry name" value="DapB_C"/>
</dbReference>
<evidence type="ECO:0000256" key="6">
    <source>
        <dbReference type="ARBA" id="ARBA00023002"/>
    </source>
</evidence>
<keyword evidence="8" id="KW-0457">Lysine biosynthesis</keyword>
<evidence type="ECO:0000256" key="5">
    <source>
        <dbReference type="ARBA" id="ARBA00022915"/>
    </source>
</evidence>
<evidence type="ECO:0000313" key="17">
    <source>
        <dbReference type="Proteomes" id="UP001212803"/>
    </source>
</evidence>
<dbReference type="PANTHER" id="PTHR20836:SF0">
    <property type="entry name" value="4-HYDROXY-TETRAHYDRODIPICOLINATE REDUCTASE 1, CHLOROPLASTIC-RELATED"/>
    <property type="match status" value="1"/>
</dbReference>
<proteinExistence type="inferred from homology"/>
<dbReference type="InterPro" id="IPR000846">
    <property type="entry name" value="DapB_N"/>
</dbReference>
<evidence type="ECO:0000256" key="10">
    <source>
        <dbReference type="ARBA" id="ARBA00038983"/>
    </source>
</evidence>
<keyword evidence="3" id="KW-0028">Amino-acid biosynthesis</keyword>
<name>A0ABY7M3G2_9CHLR</name>
<dbReference type="PROSITE" id="PS01298">
    <property type="entry name" value="DAPB"/>
    <property type="match status" value="1"/>
</dbReference>
<comment type="catalytic activity">
    <reaction evidence="11">
        <text>(S)-2,3,4,5-tetrahydrodipicolinate + NADP(+) + H2O = (2S,4S)-4-hydroxy-2,3,4,5-tetrahydrodipicolinate + NADPH + H(+)</text>
        <dbReference type="Rhea" id="RHEA:35331"/>
        <dbReference type="ChEBI" id="CHEBI:15377"/>
        <dbReference type="ChEBI" id="CHEBI:15378"/>
        <dbReference type="ChEBI" id="CHEBI:16845"/>
        <dbReference type="ChEBI" id="CHEBI:57783"/>
        <dbReference type="ChEBI" id="CHEBI:58349"/>
        <dbReference type="ChEBI" id="CHEBI:67139"/>
        <dbReference type="EC" id="1.17.1.8"/>
    </reaction>
</comment>
<organism evidence="16 17">
    <name type="scientific">Tepidiforma flava</name>
    <dbReference type="NCBI Taxonomy" id="3004094"/>
    <lineage>
        <taxon>Bacteria</taxon>
        <taxon>Bacillati</taxon>
        <taxon>Chloroflexota</taxon>
        <taxon>Tepidiformia</taxon>
        <taxon>Tepidiformales</taxon>
        <taxon>Tepidiformaceae</taxon>
        <taxon>Tepidiforma</taxon>
    </lineage>
</organism>
<evidence type="ECO:0000256" key="11">
    <source>
        <dbReference type="ARBA" id="ARBA00049080"/>
    </source>
</evidence>
<comment type="catalytic activity">
    <reaction evidence="12">
        <text>(S)-2,3,4,5-tetrahydrodipicolinate + NAD(+) + H2O = (2S,4S)-4-hydroxy-2,3,4,5-tetrahydrodipicolinate + NADH + H(+)</text>
        <dbReference type="Rhea" id="RHEA:35323"/>
        <dbReference type="ChEBI" id="CHEBI:15377"/>
        <dbReference type="ChEBI" id="CHEBI:15378"/>
        <dbReference type="ChEBI" id="CHEBI:16845"/>
        <dbReference type="ChEBI" id="CHEBI:57540"/>
        <dbReference type="ChEBI" id="CHEBI:57945"/>
        <dbReference type="ChEBI" id="CHEBI:67139"/>
        <dbReference type="EC" id="1.17.1.8"/>
    </reaction>
</comment>
<evidence type="ECO:0000256" key="12">
    <source>
        <dbReference type="ARBA" id="ARBA00049396"/>
    </source>
</evidence>
<evidence type="ECO:0000256" key="13">
    <source>
        <dbReference type="SAM" id="MobiDB-lite"/>
    </source>
</evidence>
<keyword evidence="5" id="KW-0220">Diaminopimelate biosynthesis</keyword>
<keyword evidence="17" id="KW-1185">Reference proteome</keyword>
<evidence type="ECO:0000256" key="2">
    <source>
        <dbReference type="ARBA" id="ARBA00022490"/>
    </source>
</evidence>
<evidence type="ECO:0000256" key="4">
    <source>
        <dbReference type="ARBA" id="ARBA00022857"/>
    </source>
</evidence>
<dbReference type="InterPro" id="IPR036291">
    <property type="entry name" value="NAD(P)-bd_dom_sf"/>
</dbReference>
<accession>A0ABY7M3G2</accession>
<keyword evidence="4" id="KW-0521">NADP</keyword>
<feature type="domain" description="Dihydrodipicolinate reductase N-terminal" evidence="14">
    <location>
        <begin position="3"/>
        <end position="77"/>
    </location>
</feature>
<comment type="similarity">
    <text evidence="1">Belongs to the DapB family.</text>
</comment>
<evidence type="ECO:0000313" key="16">
    <source>
        <dbReference type="EMBL" id="WBL34722.1"/>
    </source>
</evidence>
<sequence>MDGIPVFREAGAGLDEAKPHVVVDFTNAAWTPVIAKAALERGIPMVIGTTGLPADFMGWLEREAAARGVGVVVAANFAISAVLMMHFAKQAARFFDWAEIIELHHEGKVDSPSGTAKATAEGMVAARGGRSSTGCRRRRPSPARGVRSWAGWRSTPCGCRGWSRTRRSSSAGWGRC</sequence>
<reference evidence="16 17" key="1">
    <citation type="journal article" date="2023" name="ISME J.">
        <title>Thermophilic Dehalococcoidia with unusual traits shed light on an unexpected past.</title>
        <authorList>
            <person name="Palmer M."/>
            <person name="Covington J.K."/>
            <person name="Zhou E.M."/>
            <person name="Thomas S.C."/>
            <person name="Habib N."/>
            <person name="Seymour C.O."/>
            <person name="Lai D."/>
            <person name="Johnston J."/>
            <person name="Hashimi A."/>
            <person name="Jiao J.Y."/>
            <person name="Muok A.R."/>
            <person name="Liu L."/>
            <person name="Xian W.D."/>
            <person name="Zhi X.Y."/>
            <person name="Li M.M."/>
            <person name="Silva L.P."/>
            <person name="Bowen B.P."/>
            <person name="Louie K."/>
            <person name="Briegel A."/>
            <person name="Pett-Ridge J."/>
            <person name="Weber P.K."/>
            <person name="Tocheva E.I."/>
            <person name="Woyke T."/>
            <person name="Northen T.R."/>
            <person name="Mayali X."/>
            <person name="Li W.J."/>
            <person name="Hedlund B.P."/>
        </authorList>
    </citation>
    <scope>NUCLEOTIDE SEQUENCE [LARGE SCALE GENOMIC DNA]</scope>
    <source>
        <strain evidence="16 17">YIM 72310</strain>
    </source>
</reference>
<dbReference type="InterPro" id="IPR023940">
    <property type="entry name" value="DHDPR_bac"/>
</dbReference>
<dbReference type="Gene3D" id="3.40.50.720">
    <property type="entry name" value="NAD(P)-binding Rossmann-like Domain"/>
    <property type="match status" value="1"/>
</dbReference>
<protein>
    <recommendedName>
        <fullName evidence="10">4-hydroxy-tetrahydrodipicolinate reductase</fullName>
        <ecNumber evidence="10">1.17.1.8</ecNumber>
    </recommendedName>
</protein>
<feature type="region of interest" description="Disordered" evidence="13">
    <location>
        <begin position="121"/>
        <end position="147"/>
    </location>
</feature>
<keyword evidence="7" id="KW-0520">NAD</keyword>
<evidence type="ECO:0000259" key="15">
    <source>
        <dbReference type="Pfam" id="PF05173"/>
    </source>
</evidence>
<evidence type="ECO:0000259" key="14">
    <source>
        <dbReference type="Pfam" id="PF01113"/>
    </source>
</evidence>
<feature type="domain" description="Dihydrodipicolinate reductase C-terminal" evidence="15">
    <location>
        <begin position="81"/>
        <end position="130"/>
    </location>
</feature>
<dbReference type="InterPro" id="IPR022664">
    <property type="entry name" value="DapB_N_CS"/>
</dbReference>
<evidence type="ECO:0000256" key="8">
    <source>
        <dbReference type="ARBA" id="ARBA00023154"/>
    </source>
</evidence>
<comment type="pathway">
    <text evidence="9">Amino-acid biosynthesis; L-lysine biosynthesis via DAP pathway; (S)-tetrahydrodipicolinate from L-aspartate: step 4/4.</text>
</comment>
<evidence type="ECO:0000256" key="9">
    <source>
        <dbReference type="ARBA" id="ARBA00037922"/>
    </source>
</evidence>
<dbReference type="SUPFAM" id="SSF51735">
    <property type="entry name" value="NAD(P)-binding Rossmann-fold domains"/>
    <property type="match status" value="1"/>
</dbReference>
<gene>
    <name evidence="16" type="ORF">O0235_07920</name>
</gene>